<accession>A0A1H2PTS7</accession>
<organism evidence="3 4">
    <name type="scientific">Chitinasiproducens palmae</name>
    <dbReference type="NCBI Taxonomy" id="1770053"/>
    <lineage>
        <taxon>Bacteria</taxon>
        <taxon>Pseudomonadati</taxon>
        <taxon>Pseudomonadota</taxon>
        <taxon>Betaproteobacteria</taxon>
        <taxon>Burkholderiales</taxon>
        <taxon>Burkholderiaceae</taxon>
        <taxon>Chitinasiproducens</taxon>
    </lineage>
</organism>
<dbReference type="EMBL" id="FNLO01000010">
    <property type="protein sequence ID" value="SDV50148.1"/>
    <property type="molecule type" value="Genomic_DNA"/>
</dbReference>
<evidence type="ECO:0000313" key="3">
    <source>
        <dbReference type="EMBL" id="SDV50148.1"/>
    </source>
</evidence>
<dbReference type="Proteomes" id="UP000243719">
    <property type="component" value="Unassembled WGS sequence"/>
</dbReference>
<keyword evidence="4" id="KW-1185">Reference proteome</keyword>
<dbReference type="AlphaFoldDB" id="A0A1H2PTS7"/>
<feature type="region of interest" description="Disordered" evidence="1">
    <location>
        <begin position="234"/>
        <end position="258"/>
    </location>
</feature>
<dbReference type="STRING" id="1770053.SAMN05216551_110161"/>
<feature type="transmembrane region" description="Helical" evidence="2">
    <location>
        <begin position="36"/>
        <end position="57"/>
    </location>
</feature>
<reference evidence="4" key="1">
    <citation type="submission" date="2016-09" db="EMBL/GenBank/DDBJ databases">
        <authorList>
            <person name="Varghese N."/>
            <person name="Submissions S."/>
        </authorList>
    </citation>
    <scope>NUCLEOTIDE SEQUENCE [LARGE SCALE GENOMIC DNA]</scope>
    <source>
        <strain evidence="4">JS23</strain>
    </source>
</reference>
<evidence type="ECO:0000313" key="4">
    <source>
        <dbReference type="Proteomes" id="UP000243719"/>
    </source>
</evidence>
<proteinExistence type="predicted"/>
<gene>
    <name evidence="3" type="ORF">SAMN05216551_110161</name>
</gene>
<keyword evidence="2" id="KW-0812">Transmembrane</keyword>
<keyword evidence="2" id="KW-0472">Membrane</keyword>
<feature type="compositionally biased region" description="Low complexity" evidence="1">
    <location>
        <begin position="234"/>
        <end position="243"/>
    </location>
</feature>
<keyword evidence="2" id="KW-1133">Transmembrane helix</keyword>
<feature type="compositionally biased region" description="Basic residues" evidence="1">
    <location>
        <begin position="244"/>
        <end position="258"/>
    </location>
</feature>
<evidence type="ECO:0000256" key="2">
    <source>
        <dbReference type="SAM" id="Phobius"/>
    </source>
</evidence>
<protein>
    <submittedName>
        <fullName evidence="3">Uncharacterized protein</fullName>
    </submittedName>
</protein>
<name>A0A1H2PTS7_9BURK</name>
<evidence type="ECO:0000256" key="1">
    <source>
        <dbReference type="SAM" id="MobiDB-lite"/>
    </source>
</evidence>
<sequence>MHRLASYHRRALPRLRHSRAACACGRARHQAVPDTGLSLIELVCAMAVMLTGASLTLSGAARLREVSRLSDATQRLVSAFRQAGDHALRTGQSSTLSLPPEPFDRAAGVARGRAARSGRSASTQARMSAEPIVPLRSAQRAFDRSPGVCRLTMTWRDVSGVAEMSRAIDLPPGIVVEPSRHTFLFSPATGLPHASESNIELATTEGRVTPRCLIVAATGRLRVREGRCKAARNAAASAPTAARSSRRGRRSALCRRPPHPSMRRVRVATTRGVGNSRGETFVEVLFGISIALLAAAGAASTAAQLTRIARFVDQQIRAVEIGTNAVESLLMMSETNPGQSATIHCTQVKAALAPWREAAAATLPGGEVRLTAGQDAAVLTVLWRSDAAAWMRSHLGCDNDKGIVSDIESRPKPRSAAACLHLALGVTGLDDG</sequence>